<dbReference type="Proteomes" id="UP000029692">
    <property type="component" value="Unassembled WGS sequence"/>
</dbReference>
<reference evidence="1 2" key="1">
    <citation type="submission" date="2014-05" db="EMBL/GenBank/DDBJ databases">
        <title>De novo Genome Sequence of Spirocheata sp.</title>
        <authorList>
            <person name="Shivani Y."/>
            <person name="Subhash Y."/>
            <person name="Tushar L."/>
            <person name="Sasikala C."/>
            <person name="Ramana C.V."/>
        </authorList>
    </citation>
    <scope>NUCLEOTIDE SEQUENCE [LARGE SCALE GENOMIC DNA]</scope>
    <source>
        <strain evidence="1 2">JC230</strain>
    </source>
</reference>
<keyword evidence="2" id="KW-1185">Reference proteome</keyword>
<accession>A0A098R0K1</accession>
<dbReference type="STRING" id="1480694.DC28_00150"/>
<dbReference type="eggNOG" id="ENOG5033D2Y">
    <property type="taxonomic scope" value="Bacteria"/>
</dbReference>
<sequence>MRFWFLLLIIPLVFPETGLASTIRYKEQFWRMYHQQLYMYPLDIAENIHWLETALRMDFANPLWAIARIENEREWEKYRNLFLSHISVKLVELYLQWGNEHYKHRAYFYNAPWKQENLESLSKAESLFEFALVYWEDAKEYAEAAQQFSWINLEEIQNWEDEAYRIQTGQLDYEAIINRHLTRLNETRRTFEEMDSSTY</sequence>
<name>A0A098R0K1_9SPIO</name>
<proteinExistence type="predicted"/>
<protein>
    <submittedName>
        <fullName evidence="1">Uncharacterized protein</fullName>
    </submittedName>
</protein>
<evidence type="ECO:0000313" key="1">
    <source>
        <dbReference type="EMBL" id="KGE73690.1"/>
    </source>
</evidence>
<gene>
    <name evidence="1" type="ORF">DC28_00150</name>
</gene>
<dbReference type="EMBL" id="JNUP01000003">
    <property type="protein sequence ID" value="KGE73690.1"/>
    <property type="molecule type" value="Genomic_DNA"/>
</dbReference>
<comment type="caution">
    <text evidence="1">The sequence shown here is derived from an EMBL/GenBank/DDBJ whole genome shotgun (WGS) entry which is preliminary data.</text>
</comment>
<organism evidence="1 2">
    <name type="scientific">Spirochaeta lutea</name>
    <dbReference type="NCBI Taxonomy" id="1480694"/>
    <lineage>
        <taxon>Bacteria</taxon>
        <taxon>Pseudomonadati</taxon>
        <taxon>Spirochaetota</taxon>
        <taxon>Spirochaetia</taxon>
        <taxon>Spirochaetales</taxon>
        <taxon>Spirochaetaceae</taxon>
        <taxon>Spirochaeta</taxon>
    </lineage>
</organism>
<dbReference type="AlphaFoldDB" id="A0A098R0K1"/>
<evidence type="ECO:0000313" key="2">
    <source>
        <dbReference type="Proteomes" id="UP000029692"/>
    </source>
</evidence>